<evidence type="ECO:0000256" key="2">
    <source>
        <dbReference type="ARBA" id="ARBA00022490"/>
    </source>
</evidence>
<dbReference type="EMBL" id="CAJPWZ010001267">
    <property type="protein sequence ID" value="CAG2211633.1"/>
    <property type="molecule type" value="Genomic_DNA"/>
</dbReference>
<dbReference type="InterPro" id="IPR008858">
    <property type="entry name" value="TROVE_dom"/>
</dbReference>
<keyword evidence="6" id="KW-1185">Reference proteome</keyword>
<dbReference type="GO" id="GO:0046872">
    <property type="term" value="F:metal ion binding"/>
    <property type="evidence" value="ECO:0007669"/>
    <property type="project" value="UniProtKB-KW"/>
</dbReference>
<reference evidence="5" key="1">
    <citation type="submission" date="2021-03" db="EMBL/GenBank/DDBJ databases">
        <authorList>
            <person name="Bekaert M."/>
        </authorList>
    </citation>
    <scope>NUCLEOTIDE SEQUENCE</scope>
</reference>
<feature type="domain" description="TROVE" evidence="4">
    <location>
        <begin position="1"/>
        <end position="168"/>
    </location>
</feature>
<evidence type="ECO:0000313" key="5">
    <source>
        <dbReference type="EMBL" id="CAG2211633.1"/>
    </source>
</evidence>
<organism evidence="5 6">
    <name type="scientific">Mytilus edulis</name>
    <name type="common">Blue mussel</name>
    <dbReference type="NCBI Taxonomy" id="6550"/>
    <lineage>
        <taxon>Eukaryota</taxon>
        <taxon>Metazoa</taxon>
        <taxon>Spiralia</taxon>
        <taxon>Lophotrochozoa</taxon>
        <taxon>Mollusca</taxon>
        <taxon>Bivalvia</taxon>
        <taxon>Autobranchia</taxon>
        <taxon>Pteriomorphia</taxon>
        <taxon>Mytilida</taxon>
        <taxon>Mytiloidea</taxon>
        <taxon>Mytilidae</taxon>
        <taxon>Mytilinae</taxon>
        <taxon>Mytilus</taxon>
    </lineage>
</organism>
<comment type="subcellular location">
    <subcellularLocation>
        <location evidence="1">Cytoplasm</location>
    </subcellularLocation>
</comment>
<evidence type="ECO:0000256" key="3">
    <source>
        <dbReference type="ARBA" id="ARBA00022723"/>
    </source>
</evidence>
<dbReference type="GO" id="GO:0005737">
    <property type="term" value="C:cytoplasm"/>
    <property type="evidence" value="ECO:0007669"/>
    <property type="project" value="UniProtKB-SubCell"/>
</dbReference>
<evidence type="ECO:0000313" key="6">
    <source>
        <dbReference type="Proteomes" id="UP000683360"/>
    </source>
</evidence>
<comment type="caution">
    <text evidence="5">The sequence shown here is derived from an EMBL/GenBank/DDBJ whole genome shotgun (WGS) entry which is preliminary data.</text>
</comment>
<accession>A0A8S3RT98</accession>
<dbReference type="PANTHER" id="PTHR14202:SF0">
    <property type="entry name" value="RNA-BINDING PROTEIN RO60"/>
    <property type="match status" value="1"/>
</dbReference>
<sequence>MGRFLRAVTSKWYNSFKDNPMRLAYLITKYKSRHGWRHRDLLRLAHVTAVNRHIELIIKYVVQGLENAIRFAEYDTCPTTVEIIEFLISVEKTGKQTLIDTNEVKALIIKHELVQEHIHNDLLGNTDIWECLLRQMPVTAMLHNLGKMSKLHLLEGHSFFGRYSNHKT</sequence>
<proteinExistence type="predicted"/>
<dbReference type="OrthoDB" id="6593576at2759"/>
<name>A0A8S3RT98_MYTED</name>
<dbReference type="SUPFAM" id="SSF140864">
    <property type="entry name" value="TROVE domain-like"/>
    <property type="match status" value="1"/>
</dbReference>
<dbReference type="AlphaFoldDB" id="A0A8S3RT98"/>
<dbReference type="InterPro" id="IPR040322">
    <property type="entry name" value="TROVE2"/>
</dbReference>
<dbReference type="Pfam" id="PF05731">
    <property type="entry name" value="TROVE"/>
    <property type="match status" value="1"/>
</dbReference>
<evidence type="ECO:0000259" key="4">
    <source>
        <dbReference type="PROSITE" id="PS50988"/>
    </source>
</evidence>
<dbReference type="PANTHER" id="PTHR14202">
    <property type="entry name" value="60 KDA RIBONUCLEOPROTEIN SSA/RO"/>
    <property type="match status" value="1"/>
</dbReference>
<keyword evidence="3" id="KW-0479">Metal-binding</keyword>
<keyword evidence="2" id="KW-0963">Cytoplasm</keyword>
<dbReference type="Proteomes" id="UP000683360">
    <property type="component" value="Unassembled WGS sequence"/>
</dbReference>
<dbReference type="GO" id="GO:0003723">
    <property type="term" value="F:RNA binding"/>
    <property type="evidence" value="ECO:0007669"/>
    <property type="project" value="InterPro"/>
</dbReference>
<dbReference type="PROSITE" id="PS50988">
    <property type="entry name" value="TROVE"/>
    <property type="match status" value="1"/>
</dbReference>
<dbReference type="InterPro" id="IPR037214">
    <property type="entry name" value="TROVE_dom_sf"/>
</dbReference>
<gene>
    <name evidence="5" type="ORF">MEDL_25657</name>
</gene>
<evidence type="ECO:0000256" key="1">
    <source>
        <dbReference type="ARBA" id="ARBA00004496"/>
    </source>
</evidence>
<dbReference type="GO" id="GO:1990904">
    <property type="term" value="C:ribonucleoprotein complex"/>
    <property type="evidence" value="ECO:0007669"/>
    <property type="project" value="TreeGrafter"/>
</dbReference>
<protein>
    <submittedName>
        <fullName evidence="5">TROVE2</fullName>
    </submittedName>
</protein>